<keyword evidence="2" id="KW-1185">Reference proteome</keyword>
<proteinExistence type="predicted"/>
<comment type="caution">
    <text evidence="1">The sequence shown here is derived from an EMBL/GenBank/DDBJ whole genome shotgun (WGS) entry which is preliminary data.</text>
</comment>
<dbReference type="AlphaFoldDB" id="A0AB38A2R0"/>
<name>A0AB38A2R0_9LACT</name>
<evidence type="ECO:0000313" key="1">
    <source>
        <dbReference type="EMBL" id="SEA81269.1"/>
    </source>
</evidence>
<organism evidence="1 2">
    <name type="scientific">Trichococcus collinsii</name>
    <dbReference type="NCBI Taxonomy" id="157076"/>
    <lineage>
        <taxon>Bacteria</taxon>
        <taxon>Bacillati</taxon>
        <taxon>Bacillota</taxon>
        <taxon>Bacilli</taxon>
        <taxon>Lactobacillales</taxon>
        <taxon>Carnobacteriaceae</taxon>
        <taxon>Trichococcus</taxon>
    </lineage>
</organism>
<dbReference type="RefSeq" id="WP_425445310.1">
    <property type="nucleotide sequence ID" value="NZ_FJNA01000002.1"/>
</dbReference>
<reference evidence="1 2" key="1">
    <citation type="submission" date="2016-10" db="EMBL/GenBank/DDBJ databases">
        <authorList>
            <person name="Varghese N."/>
            <person name="Submissions S."/>
        </authorList>
    </citation>
    <scope>NUCLEOTIDE SEQUENCE [LARGE SCALE GENOMIC DNA]</scope>
    <source>
        <strain evidence="1 2">DSM 14526</strain>
    </source>
</reference>
<dbReference type="EMBL" id="FNQH01000006">
    <property type="protein sequence ID" value="SEA81269.1"/>
    <property type="molecule type" value="Genomic_DNA"/>
</dbReference>
<accession>A0AB38A2R0</accession>
<evidence type="ECO:0000313" key="2">
    <source>
        <dbReference type="Proteomes" id="UP000199042"/>
    </source>
</evidence>
<sequence>MAMMKPMPFMIKSMVSHLFLKEILLLSTSFSAFAFTSESLNKILLKVVSTTMTP</sequence>
<protein>
    <submittedName>
        <fullName evidence="1">Uncharacterized protein</fullName>
    </submittedName>
</protein>
<gene>
    <name evidence="1" type="ORF">SAMN04488525_10694</name>
</gene>
<dbReference type="Proteomes" id="UP000199042">
    <property type="component" value="Unassembled WGS sequence"/>
</dbReference>